<feature type="binding site" evidence="2">
    <location>
        <position position="100"/>
    </location>
    <ligand>
        <name>Mn(2+)</name>
        <dbReference type="ChEBI" id="CHEBI:29035"/>
        <label>2</label>
    </ligand>
</feature>
<dbReference type="Gene3D" id="3.30.70.360">
    <property type="match status" value="1"/>
</dbReference>
<feature type="binding site" evidence="2">
    <location>
        <position position="160"/>
    </location>
    <ligand>
        <name>Mn(2+)</name>
        <dbReference type="ChEBI" id="CHEBI:29035"/>
        <label>2</label>
    </ligand>
</feature>
<evidence type="ECO:0000259" key="4">
    <source>
        <dbReference type="Pfam" id="PF07687"/>
    </source>
</evidence>
<dbReference type="GO" id="GO:0019877">
    <property type="term" value="P:diaminopimelate biosynthetic process"/>
    <property type="evidence" value="ECO:0007669"/>
    <property type="project" value="UniProtKB-ARBA"/>
</dbReference>
<sequence>MNIEIRQETEQIRNYVVNLRKHFHQNPELSLEEWETSKRIKTELEEMDIPFIETAGTGVIGILGHGEPVIALRADMDALKVDEKTDVGYKSCTPGVMHACGHDAHTAALLGAARILKTHEEELNCTIKLVFQPGEEVCKGAKMMMDAGYMDHVEQIFGLHVFADIPVGYINIEPGPRMAESDLFKITIKGRQGHAGKPQQCVDATVAAAATIMNLQQIVSRETNPIDAAVVNIGHMVCGTVRNVVAGSAVMEGTVRTFSRAEGKRIENAVKRVAMGTAATYHATADVEYILSAHPAVDNDPDVAEIVFSGAQKVFKEDAFIEVPKMMLGEDFSVYQQRIPGAFAFIGAGNEEMGRAYPNHHEKFNIDERAVTNSVMVYLAYVQEYVNRRNEAAKGIRPKERQLPQDHGLRGRFQKLRKEKEKESAAKSSVKQ</sequence>
<proteinExistence type="predicted"/>
<reference evidence="5 6" key="1">
    <citation type="submission" date="2021-11" db="EMBL/GenBank/DDBJ databases">
        <title>Lacrimispora sp. nov. NSJ-141 isolated from human feces.</title>
        <authorList>
            <person name="Abdugheni R."/>
        </authorList>
    </citation>
    <scope>NUCLEOTIDE SEQUENCE [LARGE SCALE GENOMIC DNA]</scope>
    <source>
        <strain evidence="5 6">NSJ-141</strain>
    </source>
</reference>
<keyword evidence="1" id="KW-0378">Hydrolase</keyword>
<comment type="caution">
    <text evidence="5">The sequence shown here is derived from an EMBL/GenBank/DDBJ whole genome shotgun (WGS) entry which is preliminary data.</text>
</comment>
<feature type="compositionally biased region" description="Basic and acidic residues" evidence="3">
    <location>
        <begin position="416"/>
        <end position="425"/>
    </location>
</feature>
<feature type="compositionally biased region" description="Basic and acidic residues" evidence="3">
    <location>
        <begin position="393"/>
        <end position="409"/>
    </location>
</feature>
<comment type="cofactor">
    <cofactor evidence="2">
        <name>Mn(2+)</name>
        <dbReference type="ChEBI" id="CHEBI:29035"/>
    </cofactor>
    <text evidence="2">The Mn(2+) ion enhances activity.</text>
</comment>
<feature type="domain" description="Peptidase M20 dimerisation" evidence="4">
    <location>
        <begin position="184"/>
        <end position="274"/>
    </location>
</feature>
<dbReference type="FunFam" id="3.30.70.360:FF:000001">
    <property type="entry name" value="N-acetyldiaminopimelate deacetylase"/>
    <property type="match status" value="1"/>
</dbReference>
<evidence type="ECO:0000313" key="6">
    <source>
        <dbReference type="Proteomes" id="UP001299265"/>
    </source>
</evidence>
<evidence type="ECO:0000313" key="5">
    <source>
        <dbReference type="EMBL" id="MCD2492010.1"/>
    </source>
</evidence>
<evidence type="ECO:0000256" key="2">
    <source>
        <dbReference type="PIRSR" id="PIRSR005962-1"/>
    </source>
</evidence>
<evidence type="ECO:0000256" key="1">
    <source>
        <dbReference type="ARBA" id="ARBA00022801"/>
    </source>
</evidence>
<dbReference type="InterPro" id="IPR036264">
    <property type="entry name" value="Bact_exopeptidase_dim_dom"/>
</dbReference>
<dbReference type="SUPFAM" id="SSF53187">
    <property type="entry name" value="Zn-dependent exopeptidases"/>
    <property type="match status" value="1"/>
</dbReference>
<organism evidence="5 6">
    <name type="scientific">Lientehia hominis</name>
    <dbReference type="NCBI Taxonomy" id="2897778"/>
    <lineage>
        <taxon>Bacteria</taxon>
        <taxon>Bacillati</taxon>
        <taxon>Bacillota</taxon>
        <taxon>Clostridia</taxon>
        <taxon>Lachnospirales</taxon>
        <taxon>Lachnospiraceae</taxon>
        <taxon>Lientehia</taxon>
    </lineage>
</organism>
<dbReference type="GO" id="GO:0046872">
    <property type="term" value="F:metal ion binding"/>
    <property type="evidence" value="ECO:0007669"/>
    <property type="project" value="UniProtKB-KW"/>
</dbReference>
<gene>
    <name evidence="5" type="ORF">LQE92_05140</name>
</gene>
<feature type="region of interest" description="Disordered" evidence="3">
    <location>
        <begin position="393"/>
        <end position="432"/>
    </location>
</feature>
<accession>A0AAP2W8C2</accession>
<dbReference type="RefSeq" id="WP_231061932.1">
    <property type="nucleotide sequence ID" value="NZ_JAJNOR010000002.1"/>
</dbReference>
<dbReference type="Gene3D" id="3.40.630.10">
    <property type="entry name" value="Zn peptidases"/>
    <property type="match status" value="1"/>
</dbReference>
<keyword evidence="2" id="KW-0464">Manganese</keyword>
<keyword evidence="2" id="KW-0479">Metal-binding</keyword>
<feature type="binding site" evidence="2">
    <location>
        <position position="102"/>
    </location>
    <ligand>
        <name>Mn(2+)</name>
        <dbReference type="ChEBI" id="CHEBI:29035"/>
        <label>2</label>
    </ligand>
</feature>
<dbReference type="InterPro" id="IPR002933">
    <property type="entry name" value="Peptidase_M20"/>
</dbReference>
<dbReference type="PIRSF" id="PIRSF005962">
    <property type="entry name" value="Pept_M20D_amidohydro"/>
    <property type="match status" value="1"/>
</dbReference>
<evidence type="ECO:0000256" key="3">
    <source>
        <dbReference type="SAM" id="MobiDB-lite"/>
    </source>
</evidence>
<dbReference type="PANTHER" id="PTHR11014:SF63">
    <property type="entry name" value="METALLOPEPTIDASE, PUTATIVE (AFU_ORTHOLOGUE AFUA_6G09600)-RELATED"/>
    <property type="match status" value="1"/>
</dbReference>
<dbReference type="EMBL" id="JAJNOR010000002">
    <property type="protein sequence ID" value="MCD2492010.1"/>
    <property type="molecule type" value="Genomic_DNA"/>
</dbReference>
<dbReference type="InterPro" id="IPR011650">
    <property type="entry name" value="Peptidase_M20_dimer"/>
</dbReference>
<keyword evidence="6" id="KW-1185">Reference proteome</keyword>
<dbReference type="Pfam" id="PF01546">
    <property type="entry name" value="Peptidase_M20"/>
    <property type="match status" value="1"/>
</dbReference>
<dbReference type="Proteomes" id="UP001299265">
    <property type="component" value="Unassembled WGS sequence"/>
</dbReference>
<dbReference type="SUPFAM" id="SSF55031">
    <property type="entry name" value="Bacterial exopeptidase dimerisation domain"/>
    <property type="match status" value="1"/>
</dbReference>
<protein>
    <submittedName>
        <fullName evidence="5">Amidohydrolase</fullName>
    </submittedName>
</protein>
<dbReference type="InterPro" id="IPR017439">
    <property type="entry name" value="Amidohydrolase"/>
</dbReference>
<dbReference type="AlphaFoldDB" id="A0AAP2W8C2"/>
<name>A0AAP2W8C2_9FIRM</name>
<feature type="binding site" evidence="2">
    <location>
        <position position="136"/>
    </location>
    <ligand>
        <name>Mn(2+)</name>
        <dbReference type="ChEBI" id="CHEBI:29035"/>
        <label>2</label>
    </ligand>
</feature>
<dbReference type="GO" id="GO:0050118">
    <property type="term" value="F:N-acetyldiaminopimelate deacetylase activity"/>
    <property type="evidence" value="ECO:0007669"/>
    <property type="project" value="UniProtKB-ARBA"/>
</dbReference>
<dbReference type="NCBIfam" id="TIGR01891">
    <property type="entry name" value="amidohydrolases"/>
    <property type="match status" value="1"/>
</dbReference>
<dbReference type="PANTHER" id="PTHR11014">
    <property type="entry name" value="PEPTIDASE M20 FAMILY MEMBER"/>
    <property type="match status" value="1"/>
</dbReference>
<feature type="binding site" evidence="2">
    <location>
        <position position="360"/>
    </location>
    <ligand>
        <name>Mn(2+)</name>
        <dbReference type="ChEBI" id="CHEBI:29035"/>
        <label>2</label>
    </ligand>
</feature>
<dbReference type="Pfam" id="PF07687">
    <property type="entry name" value="M20_dimer"/>
    <property type="match status" value="1"/>
</dbReference>